<evidence type="ECO:0000313" key="14">
    <source>
        <dbReference type="WBParaSite" id="MBELARI_LOCUS19990"/>
    </source>
</evidence>
<evidence type="ECO:0000256" key="12">
    <source>
        <dbReference type="ARBA" id="ARBA00047353"/>
    </source>
</evidence>
<dbReference type="PANTHER" id="PTHR21528:SF0">
    <property type="entry name" value="DEHYDRODOLICHYL DIPHOSPHATE SYNTHASE COMPLEX SUBUNIT NUS1"/>
    <property type="match status" value="1"/>
</dbReference>
<dbReference type="WBParaSite" id="MBELARI_LOCUS19990">
    <property type="protein sequence ID" value="MBELARI_LOCUS19990"/>
    <property type="gene ID" value="MBELARI_LOCUS19990"/>
</dbReference>
<keyword evidence="10" id="KW-1133">Transmembrane helix</keyword>
<evidence type="ECO:0000256" key="2">
    <source>
        <dbReference type="ARBA" id="ARBA00004586"/>
    </source>
</evidence>
<dbReference type="Gene3D" id="3.40.1180.10">
    <property type="entry name" value="Decaprenyl diphosphate synthase-like"/>
    <property type="match status" value="1"/>
</dbReference>
<reference evidence="14" key="1">
    <citation type="submission" date="2024-02" db="UniProtKB">
        <authorList>
            <consortium name="WormBaseParasite"/>
        </authorList>
    </citation>
    <scope>IDENTIFICATION</scope>
</reference>
<protein>
    <recommendedName>
        <fullName evidence="5">ditrans,polycis-polyprenyl diphosphate synthase [(2E,6E)-farnesyldiphosphate specific]</fullName>
        <ecNumber evidence="5">2.5.1.87</ecNumber>
    </recommendedName>
</protein>
<comment type="subcellular location">
    <subcellularLocation>
        <location evidence="2">Endoplasmic reticulum membrane</location>
    </subcellularLocation>
</comment>
<evidence type="ECO:0000256" key="3">
    <source>
        <dbReference type="ARBA" id="ARBA00004922"/>
    </source>
</evidence>
<dbReference type="InterPro" id="IPR038887">
    <property type="entry name" value="Nus1/NgBR"/>
</dbReference>
<comment type="similarity">
    <text evidence="4">Belongs to the UPP synthase family.</text>
</comment>
<keyword evidence="8" id="KW-0256">Endoplasmic reticulum</keyword>
<evidence type="ECO:0000256" key="7">
    <source>
        <dbReference type="ARBA" id="ARBA00022692"/>
    </source>
</evidence>
<evidence type="ECO:0000256" key="1">
    <source>
        <dbReference type="ARBA" id="ARBA00001946"/>
    </source>
</evidence>
<dbReference type="GO" id="GO:1904423">
    <property type="term" value="C:dehydrodolichyl diphosphate synthase complex"/>
    <property type="evidence" value="ECO:0007669"/>
    <property type="project" value="InterPro"/>
</dbReference>
<evidence type="ECO:0000256" key="6">
    <source>
        <dbReference type="ARBA" id="ARBA00022679"/>
    </source>
</evidence>
<evidence type="ECO:0000256" key="4">
    <source>
        <dbReference type="ARBA" id="ARBA00005432"/>
    </source>
</evidence>
<evidence type="ECO:0000256" key="5">
    <source>
        <dbReference type="ARBA" id="ARBA00012596"/>
    </source>
</evidence>
<proteinExistence type="inferred from homology"/>
<comment type="catalytic activity">
    <reaction evidence="12">
        <text>n isopentenyl diphosphate + (2E,6E)-farnesyl diphosphate = a di-trans,poly-cis-polyprenyl diphosphate + n diphosphate</text>
        <dbReference type="Rhea" id="RHEA:53008"/>
        <dbReference type="Rhea" id="RHEA-COMP:19494"/>
        <dbReference type="ChEBI" id="CHEBI:33019"/>
        <dbReference type="ChEBI" id="CHEBI:128769"/>
        <dbReference type="ChEBI" id="CHEBI:136960"/>
        <dbReference type="ChEBI" id="CHEBI:175763"/>
        <dbReference type="EC" id="2.5.1.87"/>
    </reaction>
</comment>
<dbReference type="PANTHER" id="PTHR21528">
    <property type="entry name" value="DEHYDRODOLICHYL DIPHOSPHATE SYNTHASE COMPLEX SUBUNIT NUS1"/>
    <property type="match status" value="1"/>
</dbReference>
<dbReference type="GO" id="GO:0045547">
    <property type="term" value="F:ditrans,polycis-polyprenyl diphosphate synthase [(2E,6E)-farnesyl diphosphate specific] activity"/>
    <property type="evidence" value="ECO:0007669"/>
    <property type="project" value="UniProtKB-EC"/>
</dbReference>
<accession>A0AAF3F0L7</accession>
<evidence type="ECO:0000256" key="8">
    <source>
        <dbReference type="ARBA" id="ARBA00022824"/>
    </source>
</evidence>
<evidence type="ECO:0000313" key="13">
    <source>
        <dbReference type="Proteomes" id="UP000887575"/>
    </source>
</evidence>
<dbReference type="SUPFAM" id="SSF64005">
    <property type="entry name" value="Undecaprenyl diphosphate synthase"/>
    <property type="match status" value="1"/>
</dbReference>
<dbReference type="AlphaFoldDB" id="A0AAF3F0L7"/>
<comment type="cofactor">
    <cofactor evidence="1">
        <name>Mg(2+)</name>
        <dbReference type="ChEBI" id="CHEBI:18420"/>
    </cofactor>
</comment>
<dbReference type="InterPro" id="IPR036424">
    <property type="entry name" value="UPP_synth-like_sf"/>
</dbReference>
<evidence type="ECO:0000256" key="10">
    <source>
        <dbReference type="ARBA" id="ARBA00022989"/>
    </source>
</evidence>
<keyword evidence="9" id="KW-0460">Magnesium</keyword>
<dbReference type="EC" id="2.5.1.87" evidence="5"/>
<sequence length="245" mass="27893">MLQKAAGAGIELLPREPPIQPEEMFDWIWAIVQAVSHIVWMGCDFLGWSTVWVRNAIKKKELQRLNHQFRTPTHLAVTFTEEQHIRLKDVTRFLELTMSAGVRRVSLYDPWGKCLRMRAQLEKALMNEEVEFFAEEEFPDLKALSFAVQLLGPAAGRQTVVNSIKELLSSEEPLTAQQLDNILLTRGIIEPEMLIKVGALPTMAGYPPLSLRVTEIVSLRSLPTSRSTFHSALLDYSRRDIRLGK</sequence>
<keyword evidence="13" id="KW-1185">Reference proteome</keyword>
<keyword evidence="6" id="KW-0808">Transferase</keyword>
<comment type="pathway">
    <text evidence="3">Protein modification; protein glycosylation.</text>
</comment>
<dbReference type="Proteomes" id="UP000887575">
    <property type="component" value="Unassembled WGS sequence"/>
</dbReference>
<dbReference type="GO" id="GO:0005789">
    <property type="term" value="C:endoplasmic reticulum membrane"/>
    <property type="evidence" value="ECO:0007669"/>
    <property type="project" value="UniProtKB-SubCell"/>
</dbReference>
<name>A0AAF3F0L7_9BILA</name>
<keyword evidence="7" id="KW-0812">Transmembrane</keyword>
<organism evidence="13 14">
    <name type="scientific">Mesorhabditis belari</name>
    <dbReference type="NCBI Taxonomy" id="2138241"/>
    <lineage>
        <taxon>Eukaryota</taxon>
        <taxon>Metazoa</taxon>
        <taxon>Ecdysozoa</taxon>
        <taxon>Nematoda</taxon>
        <taxon>Chromadorea</taxon>
        <taxon>Rhabditida</taxon>
        <taxon>Rhabditina</taxon>
        <taxon>Rhabditomorpha</taxon>
        <taxon>Rhabditoidea</taxon>
        <taxon>Rhabditidae</taxon>
        <taxon>Mesorhabditinae</taxon>
        <taxon>Mesorhabditis</taxon>
    </lineage>
</organism>
<evidence type="ECO:0000256" key="11">
    <source>
        <dbReference type="ARBA" id="ARBA00023136"/>
    </source>
</evidence>
<keyword evidence="11" id="KW-0472">Membrane</keyword>
<evidence type="ECO:0000256" key="9">
    <source>
        <dbReference type="ARBA" id="ARBA00022842"/>
    </source>
</evidence>